<protein>
    <submittedName>
        <fullName evidence="2">DUF3828 domain-containing protein</fullName>
    </submittedName>
</protein>
<keyword evidence="1" id="KW-0732">Signal</keyword>
<keyword evidence="3" id="KW-1185">Reference proteome</keyword>
<accession>A0ABS3PVY2</accession>
<sequence>MVKIYYFISACLLLFSCNNNNTQVSSSDDTTDTISSIKRDTIVEKDTIAPIQVPKEETDEATKMILEFYDKYIRQRDKIPCSDLYEEEKKCEDELIRIKKNYLSNKLIKKIKPTEDRDMDFILNAQDINLKWLDSLKVKKISSERYNVYIFDFFFNRYDSVQLKVAKKKDKYIIDDIIF</sequence>
<dbReference type="RefSeq" id="WP_009388467.1">
    <property type="nucleotide sequence ID" value="NZ_JAGDYP010000001.1"/>
</dbReference>
<dbReference type="PROSITE" id="PS51257">
    <property type="entry name" value="PROKAR_LIPOPROTEIN"/>
    <property type="match status" value="1"/>
</dbReference>
<organism evidence="2 3">
    <name type="scientific">Capnocytophaga bilenii</name>
    <dbReference type="NCBI Taxonomy" id="2819369"/>
    <lineage>
        <taxon>Bacteria</taxon>
        <taxon>Pseudomonadati</taxon>
        <taxon>Bacteroidota</taxon>
        <taxon>Flavobacteriia</taxon>
        <taxon>Flavobacteriales</taxon>
        <taxon>Flavobacteriaceae</taxon>
        <taxon>Capnocytophaga</taxon>
    </lineage>
</organism>
<evidence type="ECO:0000256" key="1">
    <source>
        <dbReference type="SAM" id="SignalP"/>
    </source>
</evidence>
<dbReference type="Gene3D" id="3.10.450.50">
    <property type="match status" value="1"/>
</dbReference>
<evidence type="ECO:0000313" key="2">
    <source>
        <dbReference type="EMBL" id="MBO1883292.1"/>
    </source>
</evidence>
<dbReference type="Proteomes" id="UP000681610">
    <property type="component" value="Unassembled WGS sequence"/>
</dbReference>
<feature type="chain" id="PRO_5045284335" evidence="1">
    <location>
        <begin position="22"/>
        <end position="179"/>
    </location>
</feature>
<reference evidence="2 3" key="1">
    <citation type="submission" date="2021-03" db="EMBL/GenBank/DDBJ databases">
        <title>Isolation and description of Capnocytophaga bilenii sp. nov., a novel Capnocytophaga species, isolated from a gingivitis subject.</title>
        <authorList>
            <person name="Antezack A."/>
            <person name="Monnet-Corti V."/>
            <person name="La Scola B."/>
        </authorList>
    </citation>
    <scope>NUCLEOTIDE SEQUENCE [LARGE SCALE GENOMIC DNA]</scope>
    <source>
        <strain evidence="2 3">Marseille-Q4570</strain>
    </source>
</reference>
<evidence type="ECO:0000313" key="3">
    <source>
        <dbReference type="Proteomes" id="UP000681610"/>
    </source>
</evidence>
<gene>
    <name evidence="2" type="ORF">J4N46_02375</name>
</gene>
<name>A0ABS3PVY2_9FLAO</name>
<feature type="signal peptide" evidence="1">
    <location>
        <begin position="1"/>
        <end position="21"/>
    </location>
</feature>
<proteinExistence type="predicted"/>
<dbReference type="EMBL" id="JAGDYP010000001">
    <property type="protein sequence ID" value="MBO1883292.1"/>
    <property type="molecule type" value="Genomic_DNA"/>
</dbReference>
<comment type="caution">
    <text evidence="2">The sequence shown here is derived from an EMBL/GenBank/DDBJ whole genome shotgun (WGS) entry which is preliminary data.</text>
</comment>